<dbReference type="AlphaFoldDB" id="A0A8J4YFF8"/>
<evidence type="ECO:0000313" key="3">
    <source>
        <dbReference type="Proteomes" id="UP000770661"/>
    </source>
</evidence>
<name>A0A8J4YFF8_CHIOP</name>
<dbReference type="Proteomes" id="UP000770661">
    <property type="component" value="Unassembled WGS sequence"/>
</dbReference>
<sequence>MNVVEALPPNRGIFASVNDTAERGAGAHLVLQPPADKDGGTAPSSLQSCGGHRHQQTGTSKASLPRPSGNNEWQQGALNLAVSASEIPRNDEDSGLEQHQHLSTELRG</sequence>
<dbReference type="EMBL" id="JACEEZ010004665">
    <property type="protein sequence ID" value="KAG0726277.1"/>
    <property type="molecule type" value="Genomic_DNA"/>
</dbReference>
<feature type="region of interest" description="Disordered" evidence="1">
    <location>
        <begin position="31"/>
        <end position="108"/>
    </location>
</feature>
<accession>A0A8J4YFF8</accession>
<proteinExistence type="predicted"/>
<feature type="compositionally biased region" description="Polar residues" evidence="1">
    <location>
        <begin position="56"/>
        <end position="77"/>
    </location>
</feature>
<evidence type="ECO:0000256" key="1">
    <source>
        <dbReference type="SAM" id="MobiDB-lite"/>
    </source>
</evidence>
<comment type="caution">
    <text evidence="2">The sequence shown here is derived from an EMBL/GenBank/DDBJ whole genome shotgun (WGS) entry which is preliminary data.</text>
</comment>
<evidence type="ECO:0000313" key="2">
    <source>
        <dbReference type="EMBL" id="KAG0726277.1"/>
    </source>
</evidence>
<keyword evidence="3" id="KW-1185">Reference proteome</keyword>
<protein>
    <submittedName>
        <fullName evidence="2">Uncharacterized protein</fullName>
    </submittedName>
</protein>
<reference evidence="2" key="1">
    <citation type="submission" date="2020-07" db="EMBL/GenBank/DDBJ databases">
        <title>The High-quality genome of the commercially important snow crab, Chionoecetes opilio.</title>
        <authorList>
            <person name="Jeong J.-H."/>
            <person name="Ryu S."/>
        </authorList>
    </citation>
    <scope>NUCLEOTIDE SEQUENCE</scope>
    <source>
        <strain evidence="2">MADBK_172401_WGS</strain>
        <tissue evidence="2">Digestive gland</tissue>
    </source>
</reference>
<gene>
    <name evidence="2" type="ORF">GWK47_036938</name>
</gene>
<feature type="compositionally biased region" description="Basic and acidic residues" evidence="1">
    <location>
        <begin position="88"/>
        <end position="108"/>
    </location>
</feature>
<organism evidence="2 3">
    <name type="scientific">Chionoecetes opilio</name>
    <name type="common">Atlantic snow crab</name>
    <name type="synonym">Cancer opilio</name>
    <dbReference type="NCBI Taxonomy" id="41210"/>
    <lineage>
        <taxon>Eukaryota</taxon>
        <taxon>Metazoa</taxon>
        <taxon>Ecdysozoa</taxon>
        <taxon>Arthropoda</taxon>
        <taxon>Crustacea</taxon>
        <taxon>Multicrustacea</taxon>
        <taxon>Malacostraca</taxon>
        <taxon>Eumalacostraca</taxon>
        <taxon>Eucarida</taxon>
        <taxon>Decapoda</taxon>
        <taxon>Pleocyemata</taxon>
        <taxon>Brachyura</taxon>
        <taxon>Eubrachyura</taxon>
        <taxon>Majoidea</taxon>
        <taxon>Majidae</taxon>
        <taxon>Chionoecetes</taxon>
    </lineage>
</organism>